<dbReference type="AlphaFoldDB" id="A0A7C9HBJ8"/>
<dbReference type="InterPro" id="IPR003615">
    <property type="entry name" value="HNH_nuc"/>
</dbReference>
<comment type="caution">
    <text evidence="2">The sequence shown here is derived from an EMBL/GenBank/DDBJ whole genome shotgun (WGS) entry which is preliminary data.</text>
</comment>
<dbReference type="InterPro" id="IPR002711">
    <property type="entry name" value="HNH"/>
</dbReference>
<evidence type="ECO:0000259" key="1">
    <source>
        <dbReference type="SMART" id="SM00507"/>
    </source>
</evidence>
<evidence type="ECO:0000313" key="2">
    <source>
        <dbReference type="EMBL" id="MSC58386.1"/>
    </source>
</evidence>
<proteinExistence type="predicted"/>
<accession>A0A7C9HBJ8</accession>
<protein>
    <recommendedName>
        <fullName evidence="1">HNH nuclease domain-containing protein</fullName>
    </recommendedName>
</protein>
<dbReference type="Gene3D" id="1.10.30.50">
    <property type="match status" value="1"/>
</dbReference>
<reference evidence="2 3" key="1">
    <citation type="journal article" date="2019" name="Nat. Med.">
        <title>A library of human gut bacterial isolates paired with longitudinal multiomics data enables mechanistic microbiome research.</title>
        <authorList>
            <person name="Poyet M."/>
            <person name="Groussin M."/>
            <person name="Gibbons S.M."/>
            <person name="Avila-Pacheco J."/>
            <person name="Jiang X."/>
            <person name="Kearney S.M."/>
            <person name="Perrotta A.R."/>
            <person name="Berdy B."/>
            <person name="Zhao S."/>
            <person name="Lieberman T.D."/>
            <person name="Swanson P.K."/>
            <person name="Smith M."/>
            <person name="Roesemann S."/>
            <person name="Alexander J.E."/>
            <person name="Rich S.A."/>
            <person name="Livny J."/>
            <person name="Vlamakis H."/>
            <person name="Clish C."/>
            <person name="Bullock K."/>
            <person name="Deik A."/>
            <person name="Scott J."/>
            <person name="Pierce K.A."/>
            <person name="Xavier R.J."/>
            <person name="Alm E.J."/>
        </authorList>
    </citation>
    <scope>NUCLEOTIDE SEQUENCE [LARGE SCALE GENOMIC DNA]</scope>
    <source>
        <strain evidence="2 3">BIOML-A1</strain>
    </source>
</reference>
<dbReference type="CDD" id="cd00085">
    <property type="entry name" value="HNHc"/>
    <property type="match status" value="1"/>
</dbReference>
<dbReference type="SMART" id="SM00507">
    <property type="entry name" value="HNHc"/>
    <property type="match status" value="1"/>
</dbReference>
<dbReference type="Pfam" id="PF01844">
    <property type="entry name" value="HNH"/>
    <property type="match status" value="1"/>
</dbReference>
<sequence>MKLDWGNVLKFADEREYYEVLGFLAKDEEYIRVYTESNDKSGAWALQGRLLLRNVDISSLPEPLMKAFETSLDGRISETKYVRNLKENHYFIKEVDPTGSDFTKWLYKESLEKVLETVPKEYENDFYRGYHWNCEVVKRVRNISAYDINLTGETKQEEAQLRTEGKKTVYYTTKYERSAQNREEAIRIHGTKCMICGFDFEKKYGELGKGYIEVHHIKPLSDLDEEVVVNPATDLICVCSNCHRMLHRFRNYMVSVEELRQIVEDKK</sequence>
<feature type="domain" description="HNH nuclease" evidence="1">
    <location>
        <begin position="180"/>
        <end position="244"/>
    </location>
</feature>
<name>A0A7C9HBJ8_9FIRM</name>
<dbReference type="RefSeq" id="WP_154301291.1">
    <property type="nucleotide sequence ID" value="NZ_WKRD01000011.1"/>
</dbReference>
<dbReference type="GO" id="GO:0004519">
    <property type="term" value="F:endonuclease activity"/>
    <property type="evidence" value="ECO:0007669"/>
    <property type="project" value="InterPro"/>
</dbReference>
<evidence type="ECO:0000313" key="3">
    <source>
        <dbReference type="Proteomes" id="UP000481964"/>
    </source>
</evidence>
<organism evidence="2 3">
    <name type="scientific">Lachnospira eligens</name>
    <dbReference type="NCBI Taxonomy" id="39485"/>
    <lineage>
        <taxon>Bacteria</taxon>
        <taxon>Bacillati</taxon>
        <taxon>Bacillota</taxon>
        <taxon>Clostridia</taxon>
        <taxon>Lachnospirales</taxon>
        <taxon>Lachnospiraceae</taxon>
        <taxon>Lachnospira</taxon>
    </lineage>
</organism>
<dbReference type="Proteomes" id="UP000481964">
    <property type="component" value="Unassembled WGS sequence"/>
</dbReference>
<gene>
    <name evidence="2" type="ORF">GKE48_13170</name>
</gene>
<dbReference type="EMBL" id="WKRD01000011">
    <property type="protein sequence ID" value="MSC58386.1"/>
    <property type="molecule type" value="Genomic_DNA"/>
</dbReference>
<dbReference type="GO" id="GO:0003676">
    <property type="term" value="F:nucleic acid binding"/>
    <property type="evidence" value="ECO:0007669"/>
    <property type="project" value="InterPro"/>
</dbReference>
<dbReference type="GO" id="GO:0008270">
    <property type="term" value="F:zinc ion binding"/>
    <property type="evidence" value="ECO:0007669"/>
    <property type="project" value="InterPro"/>
</dbReference>